<dbReference type="AlphaFoldDB" id="A0A518D826"/>
<name>A0A518D826_9BACT</name>
<proteinExistence type="predicted"/>
<gene>
    <name evidence="1" type="ORF">Pla175_09790</name>
</gene>
<evidence type="ECO:0000313" key="1">
    <source>
        <dbReference type="EMBL" id="QDU87614.1"/>
    </source>
</evidence>
<dbReference type="RefSeq" id="WP_145281658.1">
    <property type="nucleotide sequence ID" value="NZ_CP036291.1"/>
</dbReference>
<sequence length="334" mass="35206">MSKKSKSITKKPARFGMETMEKREMMAGDVTASIQSGGHLYIGEAVGNYQTANAVQVSQLSNGQIRVQGITNLDGTVTKVNGAAYKDFTVTGDLQVNLGAGNDKVVLAGGANFRNVTLNMDQLGGPADADQVFVGSIRTTGGMTVRTGAGNDYVSFYNSSIGNDASDFTSISTGAGVDSLRVEGWSSFRGGMGVSTYNNVNENETDYVDMVGAVVYGTLAMNTGAGNDVLNMTGVTMGGNLFLNTGDGADTVRLREVQTIDDFYVSLGNGDDNLDLVYCRADHMQLDGGAGTDKLTRSQDGPVNSKTEVNFEPSMSFWSAYGSTLTSSKSAMLR</sequence>
<keyword evidence="2" id="KW-1185">Reference proteome</keyword>
<dbReference type="EMBL" id="CP036291">
    <property type="protein sequence ID" value="QDU87614.1"/>
    <property type="molecule type" value="Genomic_DNA"/>
</dbReference>
<protein>
    <submittedName>
        <fullName evidence="1">Uncharacterized protein</fullName>
    </submittedName>
</protein>
<organism evidence="1 2">
    <name type="scientific">Pirellulimonas nuda</name>
    <dbReference type="NCBI Taxonomy" id="2528009"/>
    <lineage>
        <taxon>Bacteria</taxon>
        <taxon>Pseudomonadati</taxon>
        <taxon>Planctomycetota</taxon>
        <taxon>Planctomycetia</taxon>
        <taxon>Pirellulales</taxon>
        <taxon>Lacipirellulaceae</taxon>
        <taxon>Pirellulimonas</taxon>
    </lineage>
</organism>
<evidence type="ECO:0000313" key="2">
    <source>
        <dbReference type="Proteomes" id="UP000317429"/>
    </source>
</evidence>
<dbReference type="PRINTS" id="PR00313">
    <property type="entry name" value="CABNDNGRPT"/>
</dbReference>
<dbReference type="KEGG" id="pnd:Pla175_09790"/>
<dbReference type="Proteomes" id="UP000317429">
    <property type="component" value="Chromosome"/>
</dbReference>
<dbReference type="OrthoDB" id="291126at2"/>
<accession>A0A518D826</accession>
<reference evidence="1 2" key="1">
    <citation type="submission" date="2019-02" db="EMBL/GenBank/DDBJ databases">
        <title>Deep-cultivation of Planctomycetes and their phenomic and genomic characterization uncovers novel biology.</title>
        <authorList>
            <person name="Wiegand S."/>
            <person name="Jogler M."/>
            <person name="Boedeker C."/>
            <person name="Pinto D."/>
            <person name="Vollmers J."/>
            <person name="Rivas-Marin E."/>
            <person name="Kohn T."/>
            <person name="Peeters S.H."/>
            <person name="Heuer A."/>
            <person name="Rast P."/>
            <person name="Oberbeckmann S."/>
            <person name="Bunk B."/>
            <person name="Jeske O."/>
            <person name="Meyerdierks A."/>
            <person name="Storesund J.E."/>
            <person name="Kallscheuer N."/>
            <person name="Luecker S."/>
            <person name="Lage O.M."/>
            <person name="Pohl T."/>
            <person name="Merkel B.J."/>
            <person name="Hornburger P."/>
            <person name="Mueller R.-W."/>
            <person name="Bruemmer F."/>
            <person name="Labrenz M."/>
            <person name="Spormann A.M."/>
            <person name="Op den Camp H."/>
            <person name="Overmann J."/>
            <person name="Amann R."/>
            <person name="Jetten M.S.M."/>
            <person name="Mascher T."/>
            <person name="Medema M.H."/>
            <person name="Devos D.P."/>
            <person name="Kaster A.-K."/>
            <person name="Ovreas L."/>
            <person name="Rohde M."/>
            <person name="Galperin M.Y."/>
            <person name="Jogler C."/>
        </authorList>
    </citation>
    <scope>NUCLEOTIDE SEQUENCE [LARGE SCALE GENOMIC DNA]</scope>
    <source>
        <strain evidence="1 2">Pla175</strain>
    </source>
</reference>